<dbReference type="Proteomes" id="UP001500279">
    <property type="component" value="Unassembled WGS sequence"/>
</dbReference>
<evidence type="ECO:0000313" key="3">
    <source>
        <dbReference type="EMBL" id="GAA0747913.1"/>
    </source>
</evidence>
<evidence type="ECO:0000259" key="2">
    <source>
        <dbReference type="Pfam" id="PF12697"/>
    </source>
</evidence>
<evidence type="ECO:0000256" key="1">
    <source>
        <dbReference type="SAM" id="SignalP"/>
    </source>
</evidence>
<dbReference type="RefSeq" id="WP_141284340.1">
    <property type="nucleotide sequence ID" value="NZ_BAAAEW010000007.1"/>
</dbReference>
<dbReference type="PANTHER" id="PTHR37017:SF11">
    <property type="entry name" value="ESTERASE_LIPASE_THIOESTERASE DOMAIN-CONTAINING PROTEIN"/>
    <property type="match status" value="1"/>
</dbReference>
<reference evidence="4" key="1">
    <citation type="journal article" date="2019" name="Int. J. Syst. Evol. Microbiol.">
        <title>The Global Catalogue of Microorganisms (GCM) 10K type strain sequencing project: providing services to taxonomists for standard genome sequencing and annotation.</title>
        <authorList>
            <consortium name="The Broad Institute Genomics Platform"/>
            <consortium name="The Broad Institute Genome Sequencing Center for Infectious Disease"/>
            <person name="Wu L."/>
            <person name="Ma J."/>
        </authorList>
    </citation>
    <scope>NUCLEOTIDE SEQUENCE [LARGE SCALE GENOMIC DNA]</scope>
    <source>
        <strain evidence="4">JCM 15503</strain>
    </source>
</reference>
<feature type="chain" id="PRO_5045471691" evidence="1">
    <location>
        <begin position="31"/>
        <end position="268"/>
    </location>
</feature>
<sequence>MNAPLVPKLTAFSIATGLAFGAWLSPGVVAAAPAAAASQQVSVILVHGAWADGSCWNDVVPLLQEKGLTVVAVQNPLSSLADDVAATQRAIDRQAGKVLLVGHSWGGVVITEVGRQEKVAGLVYVAAFAPTDGESVNDLSANKGLPQPPGLAGIEQDSHGYLWMSARNFGEHFAQDLAPARTRLMAVSQKPIEGRSFGDKVSVAAWRSKPSWYVLAEQDHMIPPPAQKAMAQRAGAKVTSLDGGHAVMMAKPAEVANVILAAVKGLGT</sequence>
<evidence type="ECO:0000313" key="4">
    <source>
        <dbReference type="Proteomes" id="UP001500279"/>
    </source>
</evidence>
<comment type="caution">
    <text evidence="3">The sequence shown here is derived from an EMBL/GenBank/DDBJ whole genome shotgun (WGS) entry which is preliminary data.</text>
</comment>
<feature type="domain" description="AB hydrolase-1" evidence="2">
    <location>
        <begin position="43"/>
        <end position="257"/>
    </location>
</feature>
<feature type="signal peptide" evidence="1">
    <location>
        <begin position="1"/>
        <end position="30"/>
    </location>
</feature>
<dbReference type="InterPro" id="IPR029058">
    <property type="entry name" value="AB_hydrolase_fold"/>
</dbReference>
<dbReference type="InterPro" id="IPR000073">
    <property type="entry name" value="AB_hydrolase_1"/>
</dbReference>
<name>A0ABP3V413_9BURK</name>
<organism evidence="3 4">
    <name type="scientific">Ideonella azotifigens</name>
    <dbReference type="NCBI Taxonomy" id="513160"/>
    <lineage>
        <taxon>Bacteria</taxon>
        <taxon>Pseudomonadati</taxon>
        <taxon>Pseudomonadota</taxon>
        <taxon>Betaproteobacteria</taxon>
        <taxon>Burkholderiales</taxon>
        <taxon>Sphaerotilaceae</taxon>
        <taxon>Ideonella</taxon>
    </lineage>
</organism>
<keyword evidence="4" id="KW-1185">Reference proteome</keyword>
<protein>
    <submittedName>
        <fullName evidence="3">Alpha/beta hydrolase</fullName>
    </submittedName>
</protein>
<dbReference type="Gene3D" id="3.40.50.1820">
    <property type="entry name" value="alpha/beta hydrolase"/>
    <property type="match status" value="1"/>
</dbReference>
<keyword evidence="1" id="KW-0732">Signal</keyword>
<keyword evidence="3" id="KW-0378">Hydrolase</keyword>
<dbReference type="GO" id="GO:0016787">
    <property type="term" value="F:hydrolase activity"/>
    <property type="evidence" value="ECO:0007669"/>
    <property type="project" value="UniProtKB-KW"/>
</dbReference>
<dbReference type="InterPro" id="IPR052897">
    <property type="entry name" value="Sec-Metab_Biosynth_Hydrolase"/>
</dbReference>
<dbReference type="PANTHER" id="PTHR37017">
    <property type="entry name" value="AB HYDROLASE-1 DOMAIN-CONTAINING PROTEIN-RELATED"/>
    <property type="match status" value="1"/>
</dbReference>
<proteinExistence type="predicted"/>
<dbReference type="SUPFAM" id="SSF53474">
    <property type="entry name" value="alpha/beta-Hydrolases"/>
    <property type="match status" value="1"/>
</dbReference>
<dbReference type="EMBL" id="BAAAEW010000007">
    <property type="protein sequence ID" value="GAA0747913.1"/>
    <property type="molecule type" value="Genomic_DNA"/>
</dbReference>
<accession>A0ABP3V413</accession>
<gene>
    <name evidence="3" type="ORF">GCM10009107_16910</name>
</gene>
<dbReference type="Pfam" id="PF12697">
    <property type="entry name" value="Abhydrolase_6"/>
    <property type="match status" value="1"/>
</dbReference>